<gene>
    <name evidence="1" type="ORF">PMH09_08390</name>
</gene>
<reference evidence="1 2" key="1">
    <citation type="submission" date="2023-01" db="EMBL/GenBank/DDBJ databases">
        <title>Novel diversity within Roseofilum (Cyanobacteria; Desertifilaceae) from marine benthic mats with descriptions of four novel species.</title>
        <authorList>
            <person name="Wang Y."/>
            <person name="Berthold D.E."/>
            <person name="Hu J."/>
            <person name="Lefler F.W."/>
            <person name="Laughinghouse H.D. IV."/>
        </authorList>
    </citation>
    <scope>NUCLEOTIDE SEQUENCE [LARGE SCALE GENOMIC DNA]</scope>
    <source>
        <strain evidence="1 2">BLCC-M143</strain>
    </source>
</reference>
<sequence>MTPVELRTKGYQLLVSNLGQADAIRFLQQMGGGQGNYTQERSEVLDSVTQEEFWQDLENMRRRSG</sequence>
<organism evidence="1 2">
    <name type="scientific">Roseofilum casamattae BLCC-M143</name>
    <dbReference type="NCBI Taxonomy" id="3022442"/>
    <lineage>
        <taxon>Bacteria</taxon>
        <taxon>Bacillati</taxon>
        <taxon>Cyanobacteriota</taxon>
        <taxon>Cyanophyceae</taxon>
        <taxon>Desertifilales</taxon>
        <taxon>Desertifilaceae</taxon>
        <taxon>Roseofilum</taxon>
        <taxon>Roseofilum casamattae</taxon>
    </lineage>
</organism>
<keyword evidence="2" id="KW-1185">Reference proteome</keyword>
<proteinExistence type="predicted"/>
<dbReference type="EMBL" id="JAQOSQ010000006">
    <property type="protein sequence ID" value="MDJ1183213.1"/>
    <property type="molecule type" value="Genomic_DNA"/>
</dbReference>
<comment type="caution">
    <text evidence="1">The sequence shown here is derived from an EMBL/GenBank/DDBJ whole genome shotgun (WGS) entry which is preliminary data.</text>
</comment>
<dbReference type="Proteomes" id="UP001232992">
    <property type="component" value="Unassembled WGS sequence"/>
</dbReference>
<name>A0ABT7BVL4_9CYAN</name>
<evidence type="ECO:0000313" key="2">
    <source>
        <dbReference type="Proteomes" id="UP001232992"/>
    </source>
</evidence>
<protein>
    <submittedName>
        <fullName evidence="1">Uncharacterized protein</fullName>
    </submittedName>
</protein>
<evidence type="ECO:0000313" key="1">
    <source>
        <dbReference type="EMBL" id="MDJ1183213.1"/>
    </source>
</evidence>
<dbReference type="RefSeq" id="WP_283757868.1">
    <property type="nucleotide sequence ID" value="NZ_JAQOSQ010000006.1"/>
</dbReference>
<accession>A0ABT7BVL4</accession>